<dbReference type="InterPro" id="IPR036188">
    <property type="entry name" value="FAD/NAD-bd_sf"/>
</dbReference>
<evidence type="ECO:0000256" key="4">
    <source>
        <dbReference type="ARBA" id="ARBA00008040"/>
    </source>
</evidence>
<dbReference type="Pfam" id="PF02910">
    <property type="entry name" value="Succ_DH_flav_C"/>
    <property type="match status" value="1"/>
</dbReference>
<dbReference type="GO" id="GO:0005886">
    <property type="term" value="C:plasma membrane"/>
    <property type="evidence" value="ECO:0007669"/>
    <property type="project" value="UniProtKB-SubCell"/>
</dbReference>
<evidence type="ECO:0000256" key="17">
    <source>
        <dbReference type="PIRSR" id="PIRSR000171-1"/>
    </source>
</evidence>
<feature type="binding site" evidence="18">
    <location>
        <position position="257"/>
    </location>
    <ligand>
        <name>substrate</name>
    </ligand>
</feature>
<evidence type="ECO:0000259" key="22">
    <source>
        <dbReference type="Pfam" id="PF00890"/>
    </source>
</evidence>
<dbReference type="InterPro" id="IPR014006">
    <property type="entry name" value="Succ_Dhase_FrdA_Gneg"/>
</dbReference>
<feature type="binding site" evidence="18">
    <location>
        <position position="245"/>
    </location>
    <ligand>
        <name>substrate</name>
    </ligand>
</feature>
<dbReference type="InterPro" id="IPR003952">
    <property type="entry name" value="FRD_SDH_FAD_BS"/>
</dbReference>
<evidence type="ECO:0000256" key="9">
    <source>
        <dbReference type="ARBA" id="ARBA00022519"/>
    </source>
</evidence>
<organism evidence="24 25">
    <name type="scientific">Halomonas cerina</name>
    <dbReference type="NCBI Taxonomy" id="447424"/>
    <lineage>
        <taxon>Bacteria</taxon>
        <taxon>Pseudomonadati</taxon>
        <taxon>Pseudomonadota</taxon>
        <taxon>Gammaproteobacteria</taxon>
        <taxon>Oceanospirillales</taxon>
        <taxon>Halomonadaceae</taxon>
        <taxon>Halomonas</taxon>
    </lineage>
</organism>
<keyword evidence="11 19" id="KW-0274">FAD</keyword>
<keyword evidence="14 21" id="KW-0472">Membrane</keyword>
<dbReference type="NCBIfam" id="TIGR01812">
    <property type="entry name" value="sdhA_frdA_Gneg"/>
    <property type="match status" value="1"/>
</dbReference>
<evidence type="ECO:0000256" key="10">
    <source>
        <dbReference type="ARBA" id="ARBA00022630"/>
    </source>
</evidence>
<dbReference type="Gene3D" id="3.50.50.60">
    <property type="entry name" value="FAD/NAD(P)-binding domain"/>
    <property type="match status" value="1"/>
</dbReference>
<evidence type="ECO:0000256" key="3">
    <source>
        <dbReference type="ARBA" id="ARBA00004894"/>
    </source>
</evidence>
<keyword evidence="8" id="KW-1003">Cell membrane</keyword>
<dbReference type="SUPFAM" id="SSF56425">
    <property type="entry name" value="Succinate dehydrogenase/fumarate reductase flavoprotein, catalytic domain"/>
    <property type="match status" value="1"/>
</dbReference>
<feature type="modified residue" description="Tele-8alpha-FAD histidine" evidence="20">
    <location>
        <position position="46"/>
    </location>
</feature>
<dbReference type="AlphaFoldDB" id="A0A839VGF1"/>
<sequence length="590" mass="64161">MSNMRSLTFDAIIIGGGGAGMRAALELAKSGKKTAVLSKVFPTRSHTVSAQGGITCAIASADPEDDWRWHMYDTVKGGDYIADQDAAEYMCSEGPKAVFELEHMGLPFSRFDNGRIYQRPFGGQSKNFGEGGQAARTCAAADRTGHALLHTLYQNNLKNNTTFLNEWYAVDLVKNANGDVVGCIAMDIETGEVVHVKSKATVLATGGSGRIYASTTNALINTGDGIGMALRAGVPMQDMEMWQFHPTGIHGAGVLVTEGCRGEGGYLVNKDGERFMERYAPNAKDLAGRDVVARSMVMEILEGRGCGEHGDHVFLKLDHLGEEVLSKRLPGIVELAKTFAHVDPAQEPIPVVPTCHYMMGGIATNVHGQAIAQDAEGNDHIVNGLYACGEAACVSVHGANRLGGNSLLDLVVFGRAAGMFIESALNEGIEYLDANEADIETAMKRITRWNESEGGESVPALKRELQNIMQNAFGVFRQEDNMQKGVQQLAELRERIAKAHLPDKSGAFNTARVEALELDNLMEVAEATAIAALERKESRGAHSRYDYPDRDDVNWLKHSMYFPAEKKVGQRDVNFAPKTVDMFEPKVRTY</sequence>
<dbReference type="GO" id="GO:0006099">
    <property type="term" value="P:tricarboxylic acid cycle"/>
    <property type="evidence" value="ECO:0007669"/>
    <property type="project" value="UniProtKB-UniRule"/>
</dbReference>
<evidence type="ECO:0000256" key="11">
    <source>
        <dbReference type="ARBA" id="ARBA00022827"/>
    </source>
</evidence>
<dbReference type="InterPro" id="IPR015939">
    <property type="entry name" value="Fum_Rdtase/Succ_DH_flav-like_C"/>
</dbReference>
<evidence type="ECO:0000256" key="16">
    <source>
        <dbReference type="NCBIfam" id="TIGR01816"/>
    </source>
</evidence>
<feature type="binding site" evidence="19">
    <location>
        <begin position="38"/>
        <end position="53"/>
    </location>
    <ligand>
        <name>FAD</name>
        <dbReference type="ChEBI" id="CHEBI:57692"/>
    </ligand>
</feature>
<evidence type="ECO:0000256" key="14">
    <source>
        <dbReference type="ARBA" id="ARBA00023136"/>
    </source>
</evidence>
<accession>A0A839VGF1</accession>
<evidence type="ECO:0000313" key="24">
    <source>
        <dbReference type="EMBL" id="MBB3191496.1"/>
    </source>
</evidence>
<dbReference type="PANTHER" id="PTHR11632:SF51">
    <property type="entry name" value="SUCCINATE DEHYDROGENASE [UBIQUINONE] FLAVOPROTEIN SUBUNIT, MITOCHONDRIAL"/>
    <property type="match status" value="1"/>
</dbReference>
<keyword evidence="13 21" id="KW-0560">Oxidoreductase</keyword>
<dbReference type="InterPro" id="IPR037099">
    <property type="entry name" value="Fum_R/Succ_DH_flav-like_C_sf"/>
</dbReference>
<feature type="active site" description="Proton acceptor" evidence="17">
    <location>
        <position position="289"/>
    </location>
</feature>
<evidence type="ECO:0000256" key="7">
    <source>
        <dbReference type="ARBA" id="ARBA00022448"/>
    </source>
</evidence>
<dbReference type="FunFam" id="1.20.58.100:FF:000001">
    <property type="entry name" value="Succinate dehydrogenase flavoprotein subunit (SdhA)"/>
    <property type="match status" value="1"/>
</dbReference>
<feature type="domain" description="FAD-dependent oxidoreductase 2 FAD-binding" evidence="22">
    <location>
        <begin position="10"/>
        <end position="407"/>
    </location>
</feature>
<reference evidence="24 25" key="1">
    <citation type="submission" date="2020-08" db="EMBL/GenBank/DDBJ databases">
        <title>Genomic Encyclopedia of Type Strains, Phase III (KMG-III): the genomes of soil and plant-associated and newly described type strains.</title>
        <authorList>
            <person name="Whitman W."/>
        </authorList>
    </citation>
    <scope>NUCLEOTIDE SEQUENCE [LARGE SCALE GENOMIC DNA]</scope>
    <source>
        <strain evidence="24 25">CECT 7282</strain>
    </source>
</reference>
<dbReference type="InterPro" id="IPR003953">
    <property type="entry name" value="FAD-dep_OxRdtase_2_FAD-bd"/>
</dbReference>
<evidence type="ECO:0000313" key="25">
    <source>
        <dbReference type="Proteomes" id="UP000547614"/>
    </source>
</evidence>
<dbReference type="RefSeq" id="WP_183326282.1">
    <property type="nucleotide sequence ID" value="NZ_JACHXP010000014.1"/>
</dbReference>
<feature type="binding site" evidence="19">
    <location>
        <position position="390"/>
    </location>
    <ligand>
        <name>FAD</name>
        <dbReference type="ChEBI" id="CHEBI:57692"/>
    </ligand>
</feature>
<dbReference type="InterPro" id="IPR030664">
    <property type="entry name" value="SdhA/FrdA/AprA"/>
</dbReference>
<evidence type="ECO:0000256" key="8">
    <source>
        <dbReference type="ARBA" id="ARBA00022475"/>
    </source>
</evidence>
<dbReference type="FunFam" id="3.90.700.10:FF:000001">
    <property type="entry name" value="Mitochondrial succinate dehydrogenase flavoprotein subunit"/>
    <property type="match status" value="1"/>
</dbReference>
<name>A0A839VGF1_9GAMM</name>
<evidence type="ECO:0000256" key="1">
    <source>
        <dbReference type="ARBA" id="ARBA00002054"/>
    </source>
</evidence>
<feature type="binding site" evidence="18">
    <location>
        <position position="356"/>
    </location>
    <ligand>
        <name>substrate</name>
    </ligand>
</feature>
<dbReference type="InterPro" id="IPR027477">
    <property type="entry name" value="Succ_DH/fumarate_Rdtase_cat_sf"/>
</dbReference>
<dbReference type="NCBIfam" id="TIGR01816">
    <property type="entry name" value="sdhA_forward"/>
    <property type="match status" value="1"/>
</dbReference>
<comment type="cofactor">
    <cofactor evidence="19">
        <name>FAD</name>
        <dbReference type="ChEBI" id="CHEBI:57692"/>
    </cofactor>
    <text evidence="19">Flavinylated by SdhE, about 5% flavinylation occurs in the absence of SdhE.</text>
</comment>
<evidence type="ECO:0000256" key="18">
    <source>
        <dbReference type="PIRSR" id="PIRSR611281-2"/>
    </source>
</evidence>
<dbReference type="PIRSF" id="PIRSF000171">
    <property type="entry name" value="SDHA_APRA_LASPO"/>
    <property type="match status" value="1"/>
</dbReference>
<evidence type="ECO:0000256" key="6">
    <source>
        <dbReference type="ARBA" id="ARBA00019965"/>
    </source>
</evidence>
<evidence type="ECO:0000256" key="15">
    <source>
        <dbReference type="ARBA" id="ARBA00049220"/>
    </source>
</evidence>
<dbReference type="GO" id="GO:0050660">
    <property type="term" value="F:flavin adenine dinucleotide binding"/>
    <property type="evidence" value="ECO:0007669"/>
    <property type="project" value="UniProtKB-UniRule"/>
</dbReference>
<dbReference type="Proteomes" id="UP000547614">
    <property type="component" value="Unassembled WGS sequence"/>
</dbReference>
<dbReference type="PANTHER" id="PTHR11632">
    <property type="entry name" value="SUCCINATE DEHYDROGENASE 2 FLAVOPROTEIN SUBUNIT"/>
    <property type="match status" value="1"/>
</dbReference>
<dbReference type="EC" id="1.3.5.1" evidence="5 21"/>
<comment type="pathway">
    <text evidence="3 21">Carbohydrate metabolism; tricarboxylic acid cycle; fumarate from succinate (bacterial route): step 1/1.</text>
</comment>
<dbReference type="Gene3D" id="1.20.58.100">
    <property type="entry name" value="Fumarate reductase/succinate dehydrogenase flavoprotein-like, C-terminal domain"/>
    <property type="match status" value="1"/>
</dbReference>
<dbReference type="InterPro" id="IPR011281">
    <property type="entry name" value="Succ_DH_flav_su_fwd"/>
</dbReference>
<comment type="function">
    <text evidence="1">Two distinct, membrane-bound, FAD-containing enzymes are responsible for the catalysis of fumarate and succinate interconversion; the fumarate reductase is used in anaerobic growth, and the succinate dehydrogenase is used in aerobic growth.</text>
</comment>
<evidence type="ECO:0000259" key="23">
    <source>
        <dbReference type="Pfam" id="PF02910"/>
    </source>
</evidence>
<comment type="subcellular location">
    <subcellularLocation>
        <location evidence="2 21">Cell inner membrane</location>
        <topology evidence="2 21">Peripheral membrane protein</topology>
        <orientation evidence="2 21">Cytoplasmic side</orientation>
    </subcellularLocation>
</comment>
<feature type="binding site" evidence="19">
    <location>
        <begin position="15"/>
        <end position="20"/>
    </location>
    <ligand>
        <name>FAD</name>
        <dbReference type="ChEBI" id="CHEBI:57692"/>
    </ligand>
</feature>
<keyword evidence="12 21" id="KW-0249">Electron transport</keyword>
<dbReference type="SUPFAM" id="SSF51905">
    <property type="entry name" value="FAD/NAD(P)-binding domain"/>
    <property type="match status" value="1"/>
</dbReference>
<comment type="similarity">
    <text evidence="4 21">Belongs to the FAD-dependent oxidoreductase 2 family. FRD/SDH subfamily.</text>
</comment>
<evidence type="ECO:0000256" key="21">
    <source>
        <dbReference type="RuleBase" id="RU362051"/>
    </source>
</evidence>
<dbReference type="EMBL" id="JACHXP010000014">
    <property type="protein sequence ID" value="MBB3191496.1"/>
    <property type="molecule type" value="Genomic_DNA"/>
</dbReference>
<dbReference type="UniPathway" id="UPA00223">
    <property type="reaction ID" value="UER01005"/>
</dbReference>
<dbReference type="Pfam" id="PF00890">
    <property type="entry name" value="FAD_binding_2"/>
    <property type="match status" value="1"/>
</dbReference>
<keyword evidence="10 19" id="KW-0285">Flavoprotein</keyword>
<evidence type="ECO:0000256" key="19">
    <source>
        <dbReference type="PIRSR" id="PIRSR611281-3"/>
    </source>
</evidence>
<dbReference type="FunFam" id="4.10.80.40:FF:000001">
    <property type="entry name" value="Succinate dehydrogenase flavoprotein subunit"/>
    <property type="match status" value="1"/>
</dbReference>
<comment type="catalytic activity">
    <reaction evidence="15 21">
        <text>a quinone + succinate = fumarate + a quinol</text>
        <dbReference type="Rhea" id="RHEA:40523"/>
        <dbReference type="ChEBI" id="CHEBI:24646"/>
        <dbReference type="ChEBI" id="CHEBI:29806"/>
        <dbReference type="ChEBI" id="CHEBI:30031"/>
        <dbReference type="ChEBI" id="CHEBI:132124"/>
        <dbReference type="EC" id="1.3.5.1"/>
    </reaction>
</comment>
<keyword evidence="21" id="KW-0816">Tricarboxylic acid cycle</keyword>
<comment type="caution">
    <text evidence="24">The sequence shown here is derived from an EMBL/GenBank/DDBJ whole genome shotgun (WGS) entry which is preliminary data.</text>
</comment>
<protein>
    <recommendedName>
        <fullName evidence="6 16">Succinate dehydrogenase flavoprotein subunit</fullName>
        <ecNumber evidence="5 21">1.3.5.1</ecNumber>
    </recommendedName>
</protein>
<dbReference type="GO" id="GO:0009061">
    <property type="term" value="P:anaerobic respiration"/>
    <property type="evidence" value="ECO:0007669"/>
    <property type="project" value="TreeGrafter"/>
</dbReference>
<dbReference type="Gene3D" id="4.10.80.40">
    <property type="entry name" value="succinate dehydrogenase protein domain"/>
    <property type="match status" value="1"/>
</dbReference>
<keyword evidence="9 21" id="KW-0997">Cell inner membrane</keyword>
<dbReference type="GO" id="GO:0022900">
    <property type="term" value="P:electron transport chain"/>
    <property type="evidence" value="ECO:0007669"/>
    <property type="project" value="UniProtKB-UniRule"/>
</dbReference>
<feature type="binding site" evidence="19">
    <location>
        <begin position="406"/>
        <end position="407"/>
    </location>
    <ligand>
        <name>FAD</name>
        <dbReference type="ChEBI" id="CHEBI:57692"/>
    </ligand>
</feature>
<evidence type="ECO:0000256" key="13">
    <source>
        <dbReference type="ARBA" id="ARBA00023002"/>
    </source>
</evidence>
<dbReference type="Gene3D" id="3.90.700.10">
    <property type="entry name" value="Succinate dehydrogenase/fumarate reductase flavoprotein, catalytic domain"/>
    <property type="match status" value="1"/>
</dbReference>
<proteinExistence type="inferred from homology"/>
<dbReference type="GO" id="GO:0008177">
    <property type="term" value="F:succinate dehydrogenase (quinone) activity"/>
    <property type="evidence" value="ECO:0007669"/>
    <property type="project" value="UniProtKB-EC"/>
</dbReference>
<dbReference type="GO" id="GO:0009055">
    <property type="term" value="F:electron transfer activity"/>
    <property type="evidence" value="ECO:0007669"/>
    <property type="project" value="UniProtKB-ARBA"/>
</dbReference>
<keyword evidence="25" id="KW-1185">Reference proteome</keyword>
<feature type="binding site" evidence="19">
    <location>
        <position position="224"/>
    </location>
    <ligand>
        <name>FAD</name>
        <dbReference type="ChEBI" id="CHEBI:57692"/>
    </ligand>
</feature>
<keyword evidence="7 21" id="KW-0813">Transport</keyword>
<evidence type="ECO:0000256" key="20">
    <source>
        <dbReference type="PIRSR" id="PIRSR611281-4"/>
    </source>
</evidence>
<feature type="domain" description="Fumarate reductase/succinate dehydrogenase flavoprotein-like C-terminal" evidence="23">
    <location>
        <begin position="463"/>
        <end position="590"/>
    </location>
</feature>
<evidence type="ECO:0000256" key="5">
    <source>
        <dbReference type="ARBA" id="ARBA00012792"/>
    </source>
</evidence>
<dbReference type="PROSITE" id="PS00504">
    <property type="entry name" value="FRD_SDH_FAD_BINDING"/>
    <property type="match status" value="1"/>
</dbReference>
<feature type="binding site" evidence="18">
    <location>
        <position position="401"/>
    </location>
    <ligand>
        <name>substrate</name>
    </ligand>
</feature>
<evidence type="ECO:0000256" key="2">
    <source>
        <dbReference type="ARBA" id="ARBA00004515"/>
    </source>
</evidence>
<dbReference type="SUPFAM" id="SSF46977">
    <property type="entry name" value="Succinate dehydrogenase/fumarate reductase flavoprotein C-terminal domain"/>
    <property type="match status" value="1"/>
</dbReference>
<gene>
    <name evidence="24" type="ORF">FHR94_002756</name>
</gene>
<evidence type="ECO:0000256" key="12">
    <source>
        <dbReference type="ARBA" id="ARBA00022982"/>
    </source>
</evidence>